<dbReference type="EMBL" id="CP063845">
    <property type="protein sequence ID" value="UFP96427.1"/>
    <property type="molecule type" value="Genomic_DNA"/>
</dbReference>
<reference evidence="1 2" key="1">
    <citation type="journal article" date="2021" name="Genome Biol. Evol.">
        <title>Complete Genome Sequencing of a Novel Gloeobacter Species from a Waterfall Cave in Mexico.</title>
        <authorList>
            <person name="Saw J.H."/>
            <person name="Cardona T."/>
            <person name="Montejano G."/>
        </authorList>
    </citation>
    <scope>NUCLEOTIDE SEQUENCE [LARGE SCALE GENOMIC DNA]</scope>
    <source>
        <strain evidence="1">MG652769</strain>
    </source>
</reference>
<keyword evidence="2" id="KW-1185">Reference proteome</keyword>
<dbReference type="Proteomes" id="UP001054846">
    <property type="component" value="Chromosome"/>
</dbReference>
<protein>
    <submittedName>
        <fullName evidence="1">Uncharacterized protein</fullName>
    </submittedName>
</protein>
<name>A0ABY3PSH5_9CYAN</name>
<sequence length="112" mass="12571">MKGTLAGIFIIWTFLALPAFAEGSIPIIINDLIKKKIETGSMNLAPESYVELYDGAGNFLESLQFVRKQRAVEDEPRTVSTYLGKKYGAMISDTDAYRSHAFTREFKKAKTQ</sequence>
<evidence type="ECO:0000313" key="2">
    <source>
        <dbReference type="Proteomes" id="UP001054846"/>
    </source>
</evidence>
<proteinExistence type="predicted"/>
<accession>A0ABY3PSH5</accession>
<gene>
    <name evidence="1" type="ORF">ISF26_09535</name>
</gene>
<organism evidence="1 2">
    <name type="scientific">Gloeobacter morelensis MG652769</name>
    <dbReference type="NCBI Taxonomy" id="2781736"/>
    <lineage>
        <taxon>Bacteria</taxon>
        <taxon>Bacillati</taxon>
        <taxon>Cyanobacteriota</taxon>
        <taxon>Cyanophyceae</taxon>
        <taxon>Gloeobacterales</taxon>
        <taxon>Gloeobacteraceae</taxon>
        <taxon>Gloeobacter</taxon>
        <taxon>Gloeobacter morelensis</taxon>
    </lineage>
</organism>
<evidence type="ECO:0000313" key="1">
    <source>
        <dbReference type="EMBL" id="UFP96427.1"/>
    </source>
</evidence>
<dbReference type="RefSeq" id="WP_230843666.1">
    <property type="nucleotide sequence ID" value="NZ_CP063845.1"/>
</dbReference>